<dbReference type="RefSeq" id="WP_000649044.1">
    <property type="nucleotide sequence ID" value="NZ_NTWE01000044.1"/>
</dbReference>
<dbReference type="Proteomes" id="UP000220635">
    <property type="component" value="Unassembled WGS sequence"/>
</dbReference>
<organism evidence="1 2">
    <name type="scientific">Bacillus cereus</name>
    <dbReference type="NCBI Taxonomy" id="1396"/>
    <lineage>
        <taxon>Bacteria</taxon>
        <taxon>Bacillati</taxon>
        <taxon>Bacillota</taxon>
        <taxon>Bacilli</taxon>
        <taxon>Bacillales</taxon>
        <taxon>Bacillaceae</taxon>
        <taxon>Bacillus</taxon>
        <taxon>Bacillus cereus group</taxon>
    </lineage>
</organism>
<accession>A0A2A8PQQ7</accession>
<evidence type="ECO:0000313" key="1">
    <source>
        <dbReference type="EMBL" id="PEV97474.1"/>
    </source>
</evidence>
<dbReference type="AlphaFoldDB" id="A0A2A8PQQ7"/>
<dbReference type="EMBL" id="NTWE01000044">
    <property type="protein sequence ID" value="PEV97474.1"/>
    <property type="molecule type" value="Genomic_DNA"/>
</dbReference>
<reference evidence="1 2" key="1">
    <citation type="submission" date="2017-09" db="EMBL/GenBank/DDBJ databases">
        <title>Large-scale bioinformatics analysis of Bacillus genomes uncovers conserved roles of natural products in bacterial physiology.</title>
        <authorList>
            <consortium name="Agbiome Team Llc"/>
            <person name="Bleich R.M."/>
            <person name="Grubbs K.J."/>
            <person name="Santa Maria K.C."/>
            <person name="Allen S.E."/>
            <person name="Farag S."/>
            <person name="Shank E.A."/>
            <person name="Bowers A."/>
        </authorList>
    </citation>
    <scope>NUCLEOTIDE SEQUENCE [LARGE SCALE GENOMIC DNA]</scope>
    <source>
        <strain evidence="1 2">AFS010695</strain>
    </source>
</reference>
<dbReference type="OrthoDB" id="2973257at2"/>
<comment type="caution">
    <text evidence="1">The sequence shown here is derived from an EMBL/GenBank/DDBJ whole genome shotgun (WGS) entry which is preliminary data.</text>
</comment>
<gene>
    <name evidence="1" type="ORF">CN425_24205</name>
</gene>
<proteinExistence type="predicted"/>
<evidence type="ECO:0000313" key="2">
    <source>
        <dbReference type="Proteomes" id="UP000220635"/>
    </source>
</evidence>
<protein>
    <submittedName>
        <fullName evidence="1">Uncharacterized protein</fullName>
    </submittedName>
</protein>
<sequence>MKAVTNYRTLLDQAAIKDGDSLKAIERIEVTEKNNRTEVRFSYYHLTHKGNWRITPSPLTIVEDKWCELFKKALQTTVFPGEFIEHVYAVCKNYLASLTEFVYKVEIKKDGNYDIYAKGCIEDGNSLHAVERVYSKQRNREEIRFAWYQRNQIGNWRLVAKRPLDVAETEWFDLFEVAVNQHVFNRPTVEFMMNTAGEILGI</sequence>
<name>A0A2A8PQQ7_BACCE</name>